<dbReference type="RefSeq" id="WP_050639847.1">
    <property type="nucleotide sequence ID" value="NZ_CABKUE010000007.1"/>
</dbReference>
<dbReference type="GO" id="GO:0005886">
    <property type="term" value="C:plasma membrane"/>
    <property type="evidence" value="ECO:0007669"/>
    <property type="project" value="TreeGrafter"/>
</dbReference>
<evidence type="ECO:0000256" key="12">
    <source>
        <dbReference type="ARBA" id="ARBA00023136"/>
    </source>
</evidence>
<dbReference type="GO" id="GO:0000155">
    <property type="term" value="F:phosphorelay sensor kinase activity"/>
    <property type="evidence" value="ECO:0007669"/>
    <property type="project" value="InterPro"/>
</dbReference>
<reference evidence="15 16" key="1">
    <citation type="submission" date="2015-09" db="EMBL/GenBank/DDBJ databases">
        <authorList>
            <consortium name="Pathogen Informatics"/>
        </authorList>
    </citation>
    <scope>NUCLEOTIDE SEQUENCE [LARGE SCALE GENOMIC DNA]</scope>
    <source>
        <strain evidence="15 16">2789STDY5834876</strain>
    </source>
</reference>
<keyword evidence="10 13" id="KW-1133">Transmembrane helix</keyword>
<comment type="catalytic activity">
    <reaction evidence="1">
        <text>ATP + protein L-histidine = ADP + protein N-phospho-L-histidine.</text>
        <dbReference type="EC" id="2.7.13.3"/>
    </reaction>
</comment>
<evidence type="ECO:0000256" key="10">
    <source>
        <dbReference type="ARBA" id="ARBA00022989"/>
    </source>
</evidence>
<evidence type="ECO:0000313" key="16">
    <source>
        <dbReference type="Proteomes" id="UP000095544"/>
    </source>
</evidence>
<dbReference type="Pfam" id="PF13493">
    <property type="entry name" value="DUF4118"/>
    <property type="match status" value="1"/>
</dbReference>
<dbReference type="SMART" id="SM00388">
    <property type="entry name" value="HisKA"/>
    <property type="match status" value="1"/>
</dbReference>
<keyword evidence="9" id="KW-0067">ATP-binding</keyword>
<dbReference type="STRING" id="39482.ERS852491_04603"/>
<dbReference type="InterPro" id="IPR005467">
    <property type="entry name" value="His_kinase_dom"/>
</dbReference>
<evidence type="ECO:0000313" key="15">
    <source>
        <dbReference type="EMBL" id="CUP23031.1"/>
    </source>
</evidence>
<dbReference type="InterPro" id="IPR029016">
    <property type="entry name" value="GAF-like_dom_sf"/>
</dbReference>
<dbReference type="InterPro" id="IPR038318">
    <property type="entry name" value="KdpD_sf"/>
</dbReference>
<dbReference type="InterPro" id="IPR025201">
    <property type="entry name" value="KdpD_TM"/>
</dbReference>
<keyword evidence="6 13" id="KW-0812">Transmembrane</keyword>
<dbReference type="EC" id="2.7.13.3" evidence="3"/>
<dbReference type="AlphaFoldDB" id="A0A174LJH4"/>
<dbReference type="Gene3D" id="1.20.120.620">
    <property type="entry name" value="Backbone structure of the membrane domain of e. Coli histidine kinase receptor kdpd"/>
    <property type="match status" value="1"/>
</dbReference>
<dbReference type="PRINTS" id="PR00344">
    <property type="entry name" value="BCTRLSENSOR"/>
</dbReference>
<keyword evidence="11" id="KW-0902">Two-component regulatory system</keyword>
<comment type="subcellular location">
    <subcellularLocation>
        <location evidence="2">Membrane</location>
        <topology evidence="2">Multi-pass membrane protein</topology>
    </subcellularLocation>
</comment>
<name>A0A174LJH4_9FIRM</name>
<evidence type="ECO:0000256" key="13">
    <source>
        <dbReference type="SAM" id="Phobius"/>
    </source>
</evidence>
<keyword evidence="5 15" id="KW-0808">Transferase</keyword>
<keyword evidence="12 13" id="KW-0472">Membrane</keyword>
<feature type="domain" description="Histidine kinase" evidence="14">
    <location>
        <begin position="260"/>
        <end position="476"/>
    </location>
</feature>
<dbReference type="SUPFAM" id="SSF47384">
    <property type="entry name" value="Homodimeric domain of signal transducing histidine kinase"/>
    <property type="match status" value="1"/>
</dbReference>
<dbReference type="PANTHER" id="PTHR45569:SF1">
    <property type="entry name" value="SENSOR PROTEIN KDPD"/>
    <property type="match status" value="1"/>
</dbReference>
<dbReference type="SMART" id="SM00387">
    <property type="entry name" value="HATPase_c"/>
    <property type="match status" value="1"/>
</dbReference>
<organism evidence="15 16">
    <name type="scientific">Faecalicatena contorta</name>
    <dbReference type="NCBI Taxonomy" id="39482"/>
    <lineage>
        <taxon>Bacteria</taxon>
        <taxon>Bacillati</taxon>
        <taxon>Bacillota</taxon>
        <taxon>Clostridia</taxon>
        <taxon>Lachnospirales</taxon>
        <taxon>Lachnospiraceae</taxon>
        <taxon>Faecalicatena</taxon>
    </lineage>
</organism>
<feature type="transmembrane region" description="Helical" evidence="13">
    <location>
        <begin position="98"/>
        <end position="116"/>
    </location>
</feature>
<proteinExistence type="predicted"/>
<protein>
    <recommendedName>
        <fullName evidence="3">histidine kinase</fullName>
        <ecNumber evidence="3">2.7.13.3</ecNumber>
    </recommendedName>
</protein>
<gene>
    <name evidence="15" type="primary">kdpD_3</name>
    <name evidence="15" type="ORF">ERS852491_04603</name>
</gene>
<evidence type="ECO:0000256" key="8">
    <source>
        <dbReference type="ARBA" id="ARBA00022777"/>
    </source>
</evidence>
<dbReference type="Pfam" id="PF02518">
    <property type="entry name" value="HATPase_c"/>
    <property type="match status" value="1"/>
</dbReference>
<dbReference type="OrthoDB" id="9806130at2"/>
<evidence type="ECO:0000256" key="5">
    <source>
        <dbReference type="ARBA" id="ARBA00022679"/>
    </source>
</evidence>
<dbReference type="SUPFAM" id="SSF55781">
    <property type="entry name" value="GAF domain-like"/>
    <property type="match status" value="1"/>
</dbReference>
<feature type="transmembrane region" description="Helical" evidence="13">
    <location>
        <begin position="69"/>
        <end position="92"/>
    </location>
</feature>
<dbReference type="Gene3D" id="1.10.287.130">
    <property type="match status" value="1"/>
</dbReference>
<dbReference type="InterPro" id="IPR036097">
    <property type="entry name" value="HisK_dim/P_sf"/>
</dbReference>
<evidence type="ECO:0000256" key="4">
    <source>
        <dbReference type="ARBA" id="ARBA00022553"/>
    </source>
</evidence>
<keyword evidence="7" id="KW-0547">Nucleotide-binding</keyword>
<dbReference type="EMBL" id="CYZU01000069">
    <property type="protein sequence ID" value="CUP23031.1"/>
    <property type="molecule type" value="Genomic_DNA"/>
</dbReference>
<evidence type="ECO:0000256" key="9">
    <source>
        <dbReference type="ARBA" id="ARBA00022840"/>
    </source>
</evidence>
<dbReference type="CDD" id="cd00082">
    <property type="entry name" value="HisKA"/>
    <property type="match status" value="1"/>
</dbReference>
<evidence type="ECO:0000256" key="1">
    <source>
        <dbReference type="ARBA" id="ARBA00000085"/>
    </source>
</evidence>
<sequence>MDGMGKRIRNLARNIKLIYALRTILIVLSASLVCLLLNQFGVEKENGLMVFMVAVLLISVFTKGYEYGIIGAIVSVMMFNYFFTVPVHTFAIMNPNDVALMGFFLITACISSSLTARFQKQLVIAQGSEETALRLCEMSEKFINVTGKDNIIHLGIHYIYEHTGYESIVELEGETIPAGSGNEYTSKDYLIFPIIGMARQLGTLKVFNHKQGLAAEAEMLVKTAANQIGIALDRELIYAEQEQTKLEVQREHMKSSMLRSISHDFRTPLTGIMGDCSLMIENQTMDRQTRDDLLRDIIEQSMWLMKMMENVLSMTRIESGQQFIEKHQEVVDDIVYEVQKHVIGLKSRRDFRVSLPDRVVVADMDGKMIMQVLVNLLDNAVKHTQDGGSISLDVSYRKNRVYFVVKDDGDGIVEDMKEKIFDEFVSLSDKSTDRKRGIGLGLAICKEVVEAHGGKIWAENCREGGARFTFWLEARIAD</sequence>
<dbReference type="Proteomes" id="UP000095544">
    <property type="component" value="Unassembled WGS sequence"/>
</dbReference>
<dbReference type="InterPro" id="IPR052023">
    <property type="entry name" value="Histidine_kinase_KdpD"/>
</dbReference>
<dbReference type="InterPro" id="IPR003594">
    <property type="entry name" value="HATPase_dom"/>
</dbReference>
<evidence type="ECO:0000256" key="11">
    <source>
        <dbReference type="ARBA" id="ARBA00023012"/>
    </source>
</evidence>
<feature type="transmembrane region" description="Helical" evidence="13">
    <location>
        <begin position="20"/>
        <end position="40"/>
    </location>
</feature>
<accession>A0A174LJH4</accession>
<dbReference type="InterPro" id="IPR003661">
    <property type="entry name" value="HisK_dim/P_dom"/>
</dbReference>
<dbReference type="Gene3D" id="3.30.450.40">
    <property type="match status" value="1"/>
</dbReference>
<dbReference type="Gene3D" id="3.30.565.10">
    <property type="entry name" value="Histidine kinase-like ATPase, C-terminal domain"/>
    <property type="match status" value="1"/>
</dbReference>
<dbReference type="InterPro" id="IPR004358">
    <property type="entry name" value="Sig_transdc_His_kin-like_C"/>
</dbReference>
<dbReference type="CDD" id="cd00075">
    <property type="entry name" value="HATPase"/>
    <property type="match status" value="1"/>
</dbReference>
<dbReference type="FunFam" id="3.30.565.10:FF:000006">
    <property type="entry name" value="Sensor histidine kinase WalK"/>
    <property type="match status" value="1"/>
</dbReference>
<dbReference type="PANTHER" id="PTHR45569">
    <property type="entry name" value="SENSOR PROTEIN KDPD"/>
    <property type="match status" value="1"/>
</dbReference>
<evidence type="ECO:0000256" key="2">
    <source>
        <dbReference type="ARBA" id="ARBA00004141"/>
    </source>
</evidence>
<dbReference type="InterPro" id="IPR036890">
    <property type="entry name" value="HATPase_C_sf"/>
</dbReference>
<dbReference type="GO" id="GO:0005524">
    <property type="term" value="F:ATP binding"/>
    <property type="evidence" value="ECO:0007669"/>
    <property type="project" value="UniProtKB-KW"/>
</dbReference>
<keyword evidence="8" id="KW-0418">Kinase</keyword>
<evidence type="ECO:0000256" key="3">
    <source>
        <dbReference type="ARBA" id="ARBA00012438"/>
    </source>
</evidence>
<dbReference type="Pfam" id="PF00512">
    <property type="entry name" value="HisKA"/>
    <property type="match status" value="1"/>
</dbReference>
<dbReference type="PROSITE" id="PS50109">
    <property type="entry name" value="HIS_KIN"/>
    <property type="match status" value="1"/>
</dbReference>
<evidence type="ECO:0000256" key="6">
    <source>
        <dbReference type="ARBA" id="ARBA00022692"/>
    </source>
</evidence>
<evidence type="ECO:0000259" key="14">
    <source>
        <dbReference type="PROSITE" id="PS50109"/>
    </source>
</evidence>
<evidence type="ECO:0000256" key="7">
    <source>
        <dbReference type="ARBA" id="ARBA00022741"/>
    </source>
</evidence>
<dbReference type="SUPFAM" id="SSF55874">
    <property type="entry name" value="ATPase domain of HSP90 chaperone/DNA topoisomerase II/histidine kinase"/>
    <property type="match status" value="1"/>
</dbReference>
<keyword evidence="4" id="KW-0597">Phosphoprotein</keyword>